<dbReference type="OMA" id="GKCEGIS"/>
<gene>
    <name evidence="3" type="ORF">Pc12g10750</name>
    <name evidence="3" type="ORF">PCH_Pc12g10750</name>
</gene>
<dbReference type="EMBL" id="AM920427">
    <property type="protein sequence ID" value="CAP80702.1"/>
    <property type="molecule type" value="Genomic_DNA"/>
</dbReference>
<dbReference type="Pfam" id="PF22980">
    <property type="entry name" value="Myb_DNA-bind_8"/>
    <property type="match status" value="1"/>
</dbReference>
<dbReference type="InterPro" id="IPR054505">
    <property type="entry name" value="Myb_DNA-bind_8"/>
</dbReference>
<evidence type="ECO:0000259" key="2">
    <source>
        <dbReference type="Pfam" id="PF22980"/>
    </source>
</evidence>
<evidence type="ECO:0000313" key="3">
    <source>
        <dbReference type="EMBL" id="CAP80702.1"/>
    </source>
</evidence>
<name>B6H0Z8_PENRW</name>
<reference evidence="3 4" key="1">
    <citation type="journal article" date="2008" name="Nat. Biotechnol.">
        <title>Genome sequencing and analysis of the filamentous fungus Penicillium chrysogenum.</title>
        <authorList>
            <person name="van den Berg M.A."/>
            <person name="Albang R."/>
            <person name="Albermann K."/>
            <person name="Badger J.H."/>
            <person name="Daran J.-M."/>
            <person name="Driessen A.J.M."/>
            <person name="Garcia-Estrada C."/>
            <person name="Fedorova N.D."/>
            <person name="Harris D.M."/>
            <person name="Heijne W.H.M."/>
            <person name="Joardar V.S."/>
            <person name="Kiel J.A.K.W."/>
            <person name="Kovalchuk A."/>
            <person name="Martin J.F."/>
            <person name="Nierman W.C."/>
            <person name="Nijland J.G."/>
            <person name="Pronk J.T."/>
            <person name="Roubos J.A."/>
            <person name="van der Klei I.J."/>
            <person name="van Peij N.N.M.E."/>
            <person name="Veenhuis M."/>
            <person name="von Doehren H."/>
            <person name="Wagner C."/>
            <person name="Wortman J.R."/>
            <person name="Bovenberg R.A.L."/>
        </authorList>
    </citation>
    <scope>NUCLEOTIDE SEQUENCE [LARGE SCALE GENOMIC DNA]</scope>
    <source>
        <strain evidence="4">ATCC 28089 / DSM 1075 / NRRL 1951 / Wisconsin 54-1255</strain>
    </source>
</reference>
<dbReference type="VEuPathDB" id="FungiDB:PCH_Pc12g10750"/>
<feature type="region of interest" description="Disordered" evidence="1">
    <location>
        <begin position="119"/>
        <end position="149"/>
    </location>
</feature>
<protein>
    <recommendedName>
        <fullName evidence="2">Myb-like DNA-binding domain-containing protein</fullName>
    </recommendedName>
</protein>
<organism evidence="3 4">
    <name type="scientific">Penicillium rubens (strain ATCC 28089 / DSM 1075 / NRRL 1951 / Wisconsin 54-1255)</name>
    <name type="common">Penicillium chrysogenum</name>
    <dbReference type="NCBI Taxonomy" id="500485"/>
    <lineage>
        <taxon>Eukaryota</taxon>
        <taxon>Fungi</taxon>
        <taxon>Dikarya</taxon>
        <taxon>Ascomycota</taxon>
        <taxon>Pezizomycotina</taxon>
        <taxon>Eurotiomycetes</taxon>
        <taxon>Eurotiomycetidae</taxon>
        <taxon>Eurotiales</taxon>
        <taxon>Aspergillaceae</taxon>
        <taxon>Penicillium</taxon>
        <taxon>Penicillium chrysogenum species complex</taxon>
    </lineage>
</organism>
<proteinExistence type="predicted"/>
<evidence type="ECO:0000313" key="4">
    <source>
        <dbReference type="Proteomes" id="UP000000724"/>
    </source>
</evidence>
<dbReference type="GeneID" id="8313137"/>
<feature type="domain" description="Myb-like DNA-binding" evidence="2">
    <location>
        <begin position="72"/>
        <end position="116"/>
    </location>
</feature>
<dbReference type="OrthoDB" id="4318382at2759"/>
<accession>B6H0Z8</accession>
<dbReference type="KEGG" id="pcs:N7525_001501"/>
<dbReference type="Proteomes" id="UP000000724">
    <property type="component" value="Contig Pc00c12"/>
</dbReference>
<keyword evidence="4" id="KW-1185">Reference proteome</keyword>
<evidence type="ECO:0000256" key="1">
    <source>
        <dbReference type="SAM" id="MobiDB-lite"/>
    </source>
</evidence>
<dbReference type="AlphaFoldDB" id="B6H0Z8"/>
<dbReference type="HOGENOM" id="CLU_1750306_0_0_1"/>
<sequence length="149" mass="16283">MSEPLGNYGQARFPLFPFGVLSSPASLRVTNKNLHTPTSSPHRVISIPFAMTSSNTPKKAPVKRGRPATGFDKNHEFLLHCLTQSGVRIDYAAVGKCEGISEKQARRRFYWLKSQISSHENDATPGAGSEAEKQGQGDNQDGNDAKENI</sequence>